<dbReference type="Proteomes" id="UP000002432">
    <property type="component" value="Chromosome"/>
</dbReference>
<reference evidence="1" key="2">
    <citation type="journal article" date="2009" name="Appl. Environ. Microbiol.">
        <title>Three genomes from the phylum Acidobacteria provide insight into the lifestyles of these microorganisms in soils.</title>
        <authorList>
            <person name="Ward N.L."/>
            <person name="Challacombe J.F."/>
            <person name="Janssen P.H."/>
            <person name="Henrissat B."/>
            <person name="Coutinho P.M."/>
            <person name="Wu M."/>
            <person name="Xie G."/>
            <person name="Haft D.H."/>
            <person name="Sait M."/>
            <person name="Badger J."/>
            <person name="Barabote R.D."/>
            <person name="Bradley B."/>
            <person name="Brettin T.S."/>
            <person name="Brinkac L.M."/>
            <person name="Bruce D."/>
            <person name="Creasy T."/>
            <person name="Daugherty S.C."/>
            <person name="Davidsen T.M."/>
            <person name="DeBoy R.T."/>
            <person name="Detter J.C."/>
            <person name="Dodson R.J."/>
            <person name="Durkin A.S."/>
            <person name="Ganapathy A."/>
            <person name="Gwinn-Giglio M."/>
            <person name="Han C.S."/>
            <person name="Khouri H."/>
            <person name="Kiss H."/>
            <person name="Kothari S.P."/>
            <person name="Madupu R."/>
            <person name="Nelson K.E."/>
            <person name="Nelson W.C."/>
            <person name="Paulsen I."/>
            <person name="Penn K."/>
            <person name="Ren Q."/>
            <person name="Rosovitz M.J."/>
            <person name="Selengut J.D."/>
            <person name="Shrivastava S."/>
            <person name="Sullivan S.A."/>
            <person name="Tapia R."/>
            <person name="Thompson L.S."/>
            <person name="Watkins K.L."/>
            <person name="Yang Q."/>
            <person name="Yu C."/>
            <person name="Zafar N."/>
            <person name="Zhou L."/>
            <person name="Kuske C.R."/>
        </authorList>
    </citation>
    <scope>NUCLEOTIDE SEQUENCE [LARGE SCALE GENOMIC DNA]</scope>
    <source>
        <strain evidence="1">Ellin345</strain>
    </source>
</reference>
<dbReference type="KEGG" id="aba:Acid345_4386"/>
<dbReference type="EnsemblBacteria" id="ABF43386">
    <property type="protein sequence ID" value="ABF43386"/>
    <property type="gene ID" value="Acid345_4386"/>
</dbReference>
<dbReference type="HOGENOM" id="CLU_551843_0_0_0"/>
<dbReference type="InterPro" id="IPR017853">
    <property type="entry name" value="GH"/>
</dbReference>
<dbReference type="AlphaFoldDB" id="Q1IIB4"/>
<organism evidence="1 2">
    <name type="scientific">Koribacter versatilis (strain Ellin345)</name>
    <dbReference type="NCBI Taxonomy" id="204669"/>
    <lineage>
        <taxon>Bacteria</taxon>
        <taxon>Pseudomonadati</taxon>
        <taxon>Acidobacteriota</taxon>
        <taxon>Terriglobia</taxon>
        <taxon>Terriglobales</taxon>
        <taxon>Candidatus Korobacteraceae</taxon>
        <taxon>Candidatus Korobacter</taxon>
    </lineage>
</organism>
<name>Q1IIB4_KORVE</name>
<proteinExistence type="predicted"/>
<protein>
    <recommendedName>
        <fullName evidence="3">Twin-arginine translocation signal domain-containing protein</fullName>
    </recommendedName>
</protein>
<dbReference type="PROSITE" id="PS51318">
    <property type="entry name" value="TAT"/>
    <property type="match status" value="1"/>
</dbReference>
<reference evidence="1" key="1">
    <citation type="submission" date="2006-04" db="EMBL/GenBank/DDBJ databases">
        <title>Complete sequence of Candidatus Koribacter versatilis Ellin345.</title>
        <authorList>
            <consortium name="US DOE Joint Genome Institute"/>
            <person name="Copeland A."/>
            <person name="Lucas S."/>
            <person name="Lapidus A."/>
            <person name="Barry K."/>
            <person name="Detter J.C."/>
            <person name="Glavina del Rio T."/>
            <person name="Hammon N."/>
            <person name="Israni S."/>
            <person name="Dalin E."/>
            <person name="Tice H."/>
            <person name="Pitluck S."/>
            <person name="Brettin T."/>
            <person name="Bruce D."/>
            <person name="Han C."/>
            <person name="Tapia R."/>
            <person name="Kiss H."/>
            <person name="Gilna P."/>
            <person name="Schmutz J."/>
            <person name="Larimer F."/>
            <person name="Land M."/>
            <person name="Hauser L."/>
            <person name="Kyrpides N."/>
            <person name="Lykidis A."/>
            <person name="Kuske C."/>
            <person name="Janssen P.H."/>
            <person name="Richardson P."/>
        </authorList>
    </citation>
    <scope>NUCLEOTIDE SEQUENCE</scope>
    <source>
        <strain evidence="1">Ellin345</strain>
    </source>
</reference>
<accession>Q1IIB4</accession>
<dbReference type="Gene3D" id="3.20.20.80">
    <property type="entry name" value="Glycosidases"/>
    <property type="match status" value="1"/>
</dbReference>
<dbReference type="EMBL" id="CP000360">
    <property type="protein sequence ID" value="ABF43386.1"/>
    <property type="molecule type" value="Genomic_DNA"/>
</dbReference>
<evidence type="ECO:0008006" key="3">
    <source>
        <dbReference type="Google" id="ProtNLM"/>
    </source>
</evidence>
<dbReference type="InterPro" id="IPR006311">
    <property type="entry name" value="TAT_signal"/>
</dbReference>
<dbReference type="SUPFAM" id="SSF51445">
    <property type="entry name" value="(Trans)glycosidases"/>
    <property type="match status" value="1"/>
</dbReference>
<sequence length="494" mass="54997">MLKFDVNRREFVKLAAGTGAALALPNFALGDVSSKMIGIQVGAVSFVDEGTEKVLDVLQERAGVNTLFLAVFTYGRGIAGRQIHGQPLPDHGKQEYDLNFHGGNFATPHPEFYKNTVIKETRAPDHGNLDILAEVLPAAKKRGMKVICWLEDVFRTDLPNIAKVQERDLHGRNTETLCVNNPDYRNFFTGLVEDYARSYDIDGIMWGSERQGALSDSLGATHDTPPIDPGEVTCFCEFCQAKAKQRGINPERARQGFLELEKFVRASRGGKRPVDGYYVQFWRILLRYPELAAWEMLFTDGLRENYAAIYKTVKAAKPAVPVGWHIWHNNSFNPIYRAEQDLQELAKYSDFIKVVMYNNCGGERMALYADNIGSTLYGDLSKQGLLDMNYALMGLKEGSYEQIPRTGLSADYVFRETKRALEGVAGTNTRIWPGIDIDIPTEPENSKCTPQSVKAAVLAALRAGASGVLLSRKYSEMRLANLSGAGDAIREFKV</sequence>
<dbReference type="STRING" id="204669.Acid345_4386"/>
<evidence type="ECO:0000313" key="2">
    <source>
        <dbReference type="Proteomes" id="UP000002432"/>
    </source>
</evidence>
<dbReference type="eggNOG" id="COG1649">
    <property type="taxonomic scope" value="Bacteria"/>
</dbReference>
<gene>
    <name evidence="1" type="ordered locus">Acid345_4386</name>
</gene>
<evidence type="ECO:0000313" key="1">
    <source>
        <dbReference type="EMBL" id="ABF43386.1"/>
    </source>
</evidence>
<keyword evidence="2" id="KW-1185">Reference proteome</keyword>
<dbReference type="RefSeq" id="WP_011525183.1">
    <property type="nucleotide sequence ID" value="NC_008009.1"/>
</dbReference>